<feature type="region of interest" description="Disordered" evidence="1">
    <location>
        <begin position="1"/>
        <end position="26"/>
    </location>
</feature>
<dbReference type="Gene3D" id="1.25.40.10">
    <property type="entry name" value="Tetratricopeptide repeat domain"/>
    <property type="match status" value="1"/>
</dbReference>
<evidence type="ECO:0000313" key="3">
    <source>
        <dbReference type="EMBL" id="KAL0952343.1"/>
    </source>
</evidence>
<dbReference type="Gene3D" id="2.170.270.10">
    <property type="entry name" value="SET domain"/>
    <property type="match status" value="1"/>
</dbReference>
<gene>
    <name evidence="3" type="ORF">HGRIS_006624</name>
</gene>
<sequence>MAKNRKNSKTSSNHISRISDASATTMKLDEPEAHPQDLHDYLVGYTYSNQYKDGEWSLVRLPYGSKQMGAPITEDQGHSDPIECLLEGESRRILDHQPAFSSELPSAIPNSYYIAGSPGKELGMFAARPLRTGDVIIVERPLIIRPYDLPLRPMDSSKKKTLYTQPRADEEEHVMTALFERLSARNKAIYLDLHNSQYAEVFGQLTGIFMTNMVDLGGLFGPACPDVCRYAGVFKDISRINHSCSPNAVKHWDKRSFAFIVHVARDIAADEEITLPYCALYEPAAKRRNILQAFYHFWCKCDACCNSAASDARRAELLKNRYKLKNVTHWAADPTLPDDYCLEAYLRHARLLEQENLQSDGIYWQILACITTCYSALGDFEEMTKASEKMVPHYQAAYVNEGDLSSMRLAVEFKYLWRARLRTSKEEAHRDWLDRLVT</sequence>
<keyword evidence="4" id="KW-1185">Reference proteome</keyword>
<evidence type="ECO:0000259" key="2">
    <source>
        <dbReference type="PROSITE" id="PS50280"/>
    </source>
</evidence>
<dbReference type="PROSITE" id="PS50280">
    <property type="entry name" value="SET"/>
    <property type="match status" value="1"/>
</dbReference>
<feature type="domain" description="SET" evidence="2">
    <location>
        <begin position="110"/>
        <end position="278"/>
    </location>
</feature>
<feature type="compositionally biased region" description="Polar residues" evidence="1">
    <location>
        <begin position="9"/>
        <end position="25"/>
    </location>
</feature>
<proteinExistence type="predicted"/>
<reference evidence="4" key="1">
    <citation type="submission" date="2024-06" db="EMBL/GenBank/DDBJ databases">
        <title>Multi-omics analyses provide insights into the biosynthesis of the anticancer antibiotic pleurotin in Hohenbuehelia grisea.</title>
        <authorList>
            <person name="Weaver J.A."/>
            <person name="Alberti F."/>
        </authorList>
    </citation>
    <scope>NUCLEOTIDE SEQUENCE [LARGE SCALE GENOMIC DNA]</scope>
    <source>
        <strain evidence="4">T-177</strain>
    </source>
</reference>
<evidence type="ECO:0000256" key="1">
    <source>
        <dbReference type="SAM" id="MobiDB-lite"/>
    </source>
</evidence>
<comment type="caution">
    <text evidence="3">The sequence shown here is derived from an EMBL/GenBank/DDBJ whole genome shotgun (WGS) entry which is preliminary data.</text>
</comment>
<dbReference type="InterPro" id="IPR011990">
    <property type="entry name" value="TPR-like_helical_dom_sf"/>
</dbReference>
<dbReference type="InterPro" id="IPR046341">
    <property type="entry name" value="SET_dom_sf"/>
</dbReference>
<dbReference type="Proteomes" id="UP001556367">
    <property type="component" value="Unassembled WGS sequence"/>
</dbReference>
<dbReference type="Pfam" id="PF00856">
    <property type="entry name" value="SET"/>
    <property type="match status" value="1"/>
</dbReference>
<dbReference type="InterPro" id="IPR001214">
    <property type="entry name" value="SET_dom"/>
</dbReference>
<accession>A0ABR3JA62</accession>
<protein>
    <recommendedName>
        <fullName evidence="2">SET domain-containing protein</fullName>
    </recommendedName>
</protein>
<dbReference type="SMART" id="SM00317">
    <property type="entry name" value="SET"/>
    <property type="match status" value="1"/>
</dbReference>
<dbReference type="CDD" id="cd20071">
    <property type="entry name" value="SET_SMYD"/>
    <property type="match status" value="1"/>
</dbReference>
<dbReference type="EMBL" id="JASNQZ010000010">
    <property type="protein sequence ID" value="KAL0952343.1"/>
    <property type="molecule type" value="Genomic_DNA"/>
</dbReference>
<dbReference type="SUPFAM" id="SSF82199">
    <property type="entry name" value="SET domain"/>
    <property type="match status" value="1"/>
</dbReference>
<dbReference type="PANTHER" id="PTHR47332:SF4">
    <property type="entry name" value="SET DOMAIN-CONTAINING PROTEIN 5"/>
    <property type="match status" value="1"/>
</dbReference>
<evidence type="ECO:0000313" key="4">
    <source>
        <dbReference type="Proteomes" id="UP001556367"/>
    </source>
</evidence>
<organism evidence="3 4">
    <name type="scientific">Hohenbuehelia grisea</name>
    <dbReference type="NCBI Taxonomy" id="104357"/>
    <lineage>
        <taxon>Eukaryota</taxon>
        <taxon>Fungi</taxon>
        <taxon>Dikarya</taxon>
        <taxon>Basidiomycota</taxon>
        <taxon>Agaricomycotina</taxon>
        <taxon>Agaricomycetes</taxon>
        <taxon>Agaricomycetidae</taxon>
        <taxon>Agaricales</taxon>
        <taxon>Pleurotineae</taxon>
        <taxon>Pleurotaceae</taxon>
        <taxon>Hohenbuehelia</taxon>
    </lineage>
</organism>
<dbReference type="PANTHER" id="PTHR47332">
    <property type="entry name" value="SET DOMAIN-CONTAINING PROTEIN 5"/>
    <property type="match status" value="1"/>
</dbReference>
<name>A0ABR3JA62_9AGAR</name>
<dbReference type="InterPro" id="IPR053185">
    <property type="entry name" value="SET_domain_protein"/>
</dbReference>